<keyword evidence="3" id="KW-1185">Reference proteome</keyword>
<dbReference type="Proteomes" id="UP000244446">
    <property type="component" value="Unassembled WGS sequence"/>
</dbReference>
<feature type="region of interest" description="Disordered" evidence="1">
    <location>
        <begin position="105"/>
        <end position="134"/>
    </location>
</feature>
<evidence type="ECO:0000256" key="1">
    <source>
        <dbReference type="SAM" id="MobiDB-lite"/>
    </source>
</evidence>
<accession>A0A2T7G3B6</accession>
<dbReference type="RefSeq" id="WP_108693335.1">
    <property type="nucleotide sequence ID" value="NZ_QCYH01000014.1"/>
</dbReference>
<sequence>MNWLSALARGAEIPVFAVVGAQGLAPVEGLRRRPGLRLVDSPRHARVLLVSGAVDAAHKTALERLHAQLPPPRGTVWWRAPRLFQRGEAVAGDDPLFAIRAAAEADEPDQRPDVPPHPWQGMGPHGQGGRGMMGGNPYGRPMAMTAEDIRDGLALDAYSARFGPFLPMLPPGLTLDLTLQGDVIVSACVVSPPFEQGVQGDAPALCAARMLRLMGIGPRAARTRGALMALPKGSGMRRRLAAWLRGETVAETPKPLSEALPGLEWAEAVLWLASFPPSQLRAACMERQAA</sequence>
<dbReference type="Gene3D" id="3.40.50.12280">
    <property type="match status" value="1"/>
</dbReference>
<proteinExistence type="predicted"/>
<feature type="compositionally biased region" description="Gly residues" evidence="1">
    <location>
        <begin position="123"/>
        <end position="134"/>
    </location>
</feature>
<dbReference type="AlphaFoldDB" id="A0A2T7G3B6"/>
<reference evidence="2 3" key="1">
    <citation type="submission" date="2018-04" db="EMBL/GenBank/DDBJ databases">
        <title>Pelagivirga bohaiensis gen. nov., sp. nov., a bacterium isolated from the Bohai Sea.</title>
        <authorList>
            <person name="Ji X."/>
        </authorList>
    </citation>
    <scope>NUCLEOTIDE SEQUENCE [LARGE SCALE GENOMIC DNA]</scope>
    <source>
        <strain evidence="2 3">BH-SD19</strain>
    </source>
</reference>
<evidence type="ECO:0000313" key="3">
    <source>
        <dbReference type="Proteomes" id="UP000244446"/>
    </source>
</evidence>
<dbReference type="EMBL" id="QCYH01000014">
    <property type="protein sequence ID" value="PVA08912.1"/>
    <property type="molecule type" value="Genomic_DNA"/>
</dbReference>
<gene>
    <name evidence="2" type="ORF">DC366_16575</name>
</gene>
<name>A0A2T7G3B6_9RHOB</name>
<comment type="caution">
    <text evidence="2">The sequence shown here is derived from an EMBL/GenBank/DDBJ whole genome shotgun (WGS) entry which is preliminary data.</text>
</comment>
<dbReference type="OrthoDB" id="6178681at2"/>
<protein>
    <submittedName>
        <fullName evidence="2">Uncharacterized protein</fullName>
    </submittedName>
</protein>
<organism evidence="2 3">
    <name type="scientific">Pelagivirga sediminicola</name>
    <dbReference type="NCBI Taxonomy" id="2170575"/>
    <lineage>
        <taxon>Bacteria</taxon>
        <taxon>Pseudomonadati</taxon>
        <taxon>Pseudomonadota</taxon>
        <taxon>Alphaproteobacteria</taxon>
        <taxon>Rhodobacterales</taxon>
        <taxon>Paracoccaceae</taxon>
        <taxon>Pelagivirga</taxon>
    </lineage>
</organism>
<evidence type="ECO:0000313" key="2">
    <source>
        <dbReference type="EMBL" id="PVA08912.1"/>
    </source>
</evidence>
<dbReference type="SUPFAM" id="SSF56770">
    <property type="entry name" value="HydA/Nqo6-like"/>
    <property type="match status" value="1"/>
</dbReference>